<proteinExistence type="predicted"/>
<evidence type="ECO:0000313" key="3">
    <source>
        <dbReference type="Proteomes" id="UP000516380"/>
    </source>
</evidence>
<reference evidence="2 3" key="1">
    <citation type="submission" date="2020-07" db="EMBL/GenBank/DDBJ databases">
        <title>Mycobacterium kansasii (former subtype) with zoonotic potential isolated from diseased indoor pet cat, Japan.</title>
        <authorList>
            <person name="Fukano H."/>
            <person name="Terazono T."/>
            <person name="Hoshino Y."/>
        </authorList>
    </citation>
    <scope>NUCLEOTIDE SEQUENCE [LARGE SCALE GENOMIC DNA]</scope>
    <source>
        <strain evidence="2 3">Kuro-I</strain>
    </source>
</reference>
<dbReference type="AlphaFoldDB" id="A0A7G1II25"/>
<dbReference type="Proteomes" id="UP000516380">
    <property type="component" value="Chromosome"/>
</dbReference>
<gene>
    <name evidence="2" type="ORF">NIIDMKKI_57330</name>
</gene>
<name>A0A7G1II25_MYCKA</name>
<feature type="region of interest" description="Disordered" evidence="1">
    <location>
        <begin position="108"/>
        <end position="219"/>
    </location>
</feature>
<feature type="region of interest" description="Disordered" evidence="1">
    <location>
        <begin position="1"/>
        <end position="26"/>
    </location>
</feature>
<feature type="compositionally biased region" description="Low complexity" evidence="1">
    <location>
        <begin position="166"/>
        <end position="190"/>
    </location>
</feature>
<accession>A0A7G1II25</accession>
<evidence type="ECO:0000313" key="2">
    <source>
        <dbReference type="EMBL" id="BCI90527.1"/>
    </source>
</evidence>
<evidence type="ECO:0000256" key="1">
    <source>
        <dbReference type="SAM" id="MobiDB-lite"/>
    </source>
</evidence>
<keyword evidence="3" id="KW-1185">Reference proteome</keyword>
<organism evidence="2 3">
    <name type="scientific">Mycobacterium kansasii</name>
    <dbReference type="NCBI Taxonomy" id="1768"/>
    <lineage>
        <taxon>Bacteria</taxon>
        <taxon>Bacillati</taxon>
        <taxon>Actinomycetota</taxon>
        <taxon>Actinomycetes</taxon>
        <taxon>Mycobacteriales</taxon>
        <taxon>Mycobacteriaceae</taxon>
        <taxon>Mycobacterium</taxon>
    </lineage>
</organism>
<dbReference type="EMBL" id="AP023343">
    <property type="protein sequence ID" value="BCI90527.1"/>
    <property type="molecule type" value="Genomic_DNA"/>
</dbReference>
<feature type="compositionally biased region" description="Pro residues" evidence="1">
    <location>
        <begin position="154"/>
        <end position="165"/>
    </location>
</feature>
<sequence>MGRRWRSHRADHHRHPGRNPGPATDHDQRWAQIARLLHDDTIELTDRVAGSLLLLYGQQLARIVAITHDQIKTQGQQVFLRLGTDDLHIPEPLAALITALVRDGRPYTGVGTPPTTNWQFPGLQPGRPSPPPDSASACANLGSELNPAAAPHSPTSPPNYPPPSSPTYSASTPTPQSTGSTTPAATGTATPPNPPRTSITNHDECLNRALPAAGHSHGSKIAGYQFAGWHQPESDQ</sequence>
<protein>
    <submittedName>
        <fullName evidence="2">Uncharacterized protein</fullName>
    </submittedName>
</protein>
<feature type="compositionally biased region" description="Basic residues" evidence="1">
    <location>
        <begin position="1"/>
        <end position="17"/>
    </location>
</feature>